<evidence type="ECO:0000313" key="7">
    <source>
        <dbReference type="Proteomes" id="UP000594778"/>
    </source>
</evidence>
<keyword evidence="2 4" id="KW-0472">Membrane</keyword>
<dbReference type="InterPro" id="IPR001107">
    <property type="entry name" value="Band_7"/>
</dbReference>
<evidence type="ECO:0000256" key="4">
    <source>
        <dbReference type="SAM" id="Phobius"/>
    </source>
</evidence>
<dbReference type="Proteomes" id="UP000594778">
    <property type="component" value="Chromosome"/>
</dbReference>
<dbReference type="SUPFAM" id="SSF117892">
    <property type="entry name" value="Band 7/SPFH domain"/>
    <property type="match status" value="1"/>
</dbReference>
<accession>A0A7T2S724</accession>
<dbReference type="Pfam" id="PF01145">
    <property type="entry name" value="Band_7"/>
    <property type="match status" value="1"/>
</dbReference>
<evidence type="ECO:0000256" key="1">
    <source>
        <dbReference type="ARBA" id="ARBA00004167"/>
    </source>
</evidence>
<dbReference type="GO" id="GO:0016020">
    <property type="term" value="C:membrane"/>
    <property type="evidence" value="ECO:0007669"/>
    <property type="project" value="UniProtKB-SubCell"/>
</dbReference>
<feature type="region of interest" description="Disordered" evidence="3">
    <location>
        <begin position="305"/>
        <end position="391"/>
    </location>
</feature>
<dbReference type="GO" id="GO:0007005">
    <property type="term" value="P:mitochondrion organization"/>
    <property type="evidence" value="ECO:0007669"/>
    <property type="project" value="TreeGrafter"/>
</dbReference>
<dbReference type="PANTHER" id="PTHR23222">
    <property type="entry name" value="PROHIBITIN"/>
    <property type="match status" value="1"/>
</dbReference>
<feature type="compositionally biased region" description="Basic and acidic residues" evidence="3">
    <location>
        <begin position="382"/>
        <end position="391"/>
    </location>
</feature>
<feature type="transmembrane region" description="Helical" evidence="4">
    <location>
        <begin position="30"/>
        <end position="54"/>
    </location>
</feature>
<proteinExistence type="predicted"/>
<dbReference type="PANTHER" id="PTHR23222:SF1">
    <property type="entry name" value="PROHIBITIN-2"/>
    <property type="match status" value="1"/>
</dbReference>
<dbReference type="Gene3D" id="3.30.479.30">
    <property type="entry name" value="Band 7 domain"/>
    <property type="match status" value="1"/>
</dbReference>
<protein>
    <submittedName>
        <fullName evidence="6">Prohibitin family protein</fullName>
    </submittedName>
</protein>
<dbReference type="EMBL" id="CP065668">
    <property type="protein sequence ID" value="QPS10128.1"/>
    <property type="molecule type" value="Genomic_DNA"/>
</dbReference>
<keyword evidence="4" id="KW-1133">Transmembrane helix</keyword>
<reference evidence="6 7" key="1">
    <citation type="submission" date="2020-12" db="EMBL/GenBank/DDBJ databases">
        <title>FDA dAtabase for Regulatory Grade micrObial Sequences (FDA-ARGOS): Supporting development and validation of Infectious Disease Dx tests.</title>
        <authorList>
            <person name="Sproer C."/>
            <person name="Gronow S."/>
            <person name="Severitt S."/>
            <person name="Schroder I."/>
            <person name="Tallon L."/>
            <person name="Sadzewicz L."/>
            <person name="Zhao X."/>
            <person name="Boylan J."/>
            <person name="Ott S."/>
            <person name="Bowen H."/>
            <person name="Vavikolanu K."/>
            <person name="Mehta A."/>
            <person name="Aluvathingal J."/>
            <person name="Nadendla S."/>
            <person name="Lowell S."/>
            <person name="Myers T."/>
            <person name="Yan Y."/>
            <person name="Sichtig H."/>
        </authorList>
    </citation>
    <scope>NUCLEOTIDE SEQUENCE [LARGE SCALE GENOMIC DNA]</scope>
    <source>
        <strain evidence="6 7">FDAARGOS_909</strain>
    </source>
</reference>
<organism evidence="6 7">
    <name type="scientific">Delftia acidovorans</name>
    <name type="common">Pseudomonas acidovorans</name>
    <name type="synonym">Comamonas acidovorans</name>
    <dbReference type="NCBI Taxonomy" id="80866"/>
    <lineage>
        <taxon>Bacteria</taxon>
        <taxon>Pseudomonadati</taxon>
        <taxon>Pseudomonadota</taxon>
        <taxon>Betaproteobacteria</taxon>
        <taxon>Burkholderiales</taxon>
        <taxon>Comamonadaceae</taxon>
        <taxon>Delftia</taxon>
    </lineage>
</organism>
<gene>
    <name evidence="6" type="ORF">I6G66_09070</name>
</gene>
<keyword evidence="4" id="KW-0812">Transmembrane</keyword>
<evidence type="ECO:0000256" key="3">
    <source>
        <dbReference type="SAM" id="MobiDB-lite"/>
    </source>
</evidence>
<evidence type="ECO:0000259" key="5">
    <source>
        <dbReference type="Pfam" id="PF01145"/>
    </source>
</evidence>
<name>A0A7T2S724_DELAC</name>
<evidence type="ECO:0000313" key="6">
    <source>
        <dbReference type="EMBL" id="QPS10128.1"/>
    </source>
</evidence>
<comment type="subcellular location">
    <subcellularLocation>
        <location evidence="1">Membrane</location>
        <topology evidence="1">Single-pass membrane protein</topology>
    </subcellularLocation>
</comment>
<dbReference type="InterPro" id="IPR036013">
    <property type="entry name" value="Band_7/SPFH_dom_sf"/>
</dbReference>
<dbReference type="InterPro" id="IPR000163">
    <property type="entry name" value="Prohibitin"/>
</dbReference>
<dbReference type="RefSeq" id="WP_183017404.1">
    <property type="nucleotide sequence ID" value="NZ_CP065668.1"/>
</dbReference>
<dbReference type="CDD" id="cd03401">
    <property type="entry name" value="SPFH_prohibitin"/>
    <property type="match status" value="1"/>
</dbReference>
<feature type="compositionally biased region" description="Low complexity" evidence="3">
    <location>
        <begin position="364"/>
        <end position="376"/>
    </location>
</feature>
<evidence type="ECO:0000256" key="2">
    <source>
        <dbReference type="ARBA" id="ARBA00023136"/>
    </source>
</evidence>
<dbReference type="AlphaFoldDB" id="A0A7T2S724"/>
<sequence>MNATTASRDGGMAAMGRRLWARLRFFGDDLLIAAVVLLVMLVFLLPSMVVTIPAGHLGVHWKRFGGGTDIDSVRSEGTTLIPPWDILYIYDARLQSVDREYEVLASDGLKLQVTLAWRFRLVPEFLGELHRYIGSDYTETLVGQSIGARARDVIAIYRPEDIYTSHRLEIQNQISESVRYDIRHRFNTELRSGQEWVLIEDVLIKRIVLPGGVEDAIVRKNVTRHEVEQYALMVEKEGQESERKRVEALGIRNFQEIISGGMNDAYLRWRGIEATLELARSENAKVVIMGNDKTGGLPLISIGGEGLKPEGKTAGKPVAGTSRGDASTPADAVAGPLVRDARPASSAMPRPTVPDTHRRETARPEATPAPAAAAAPAPAPSMHRDGIAAAR</sequence>
<feature type="domain" description="Band 7" evidence="5">
    <location>
        <begin position="51"/>
        <end position="231"/>
    </location>
</feature>